<dbReference type="InterPro" id="IPR011051">
    <property type="entry name" value="RmlC_Cupin_sf"/>
</dbReference>
<dbReference type="EMBL" id="RFFG01000094">
    <property type="protein sequence ID" value="RMI38011.1"/>
    <property type="molecule type" value="Genomic_DNA"/>
</dbReference>
<dbReference type="AlphaFoldDB" id="A0A3M2LKV5"/>
<evidence type="ECO:0000259" key="1">
    <source>
        <dbReference type="Pfam" id="PF07883"/>
    </source>
</evidence>
<dbReference type="CDD" id="cd02234">
    <property type="entry name" value="cupin_BLR7677-like"/>
    <property type="match status" value="1"/>
</dbReference>
<dbReference type="SUPFAM" id="SSF51182">
    <property type="entry name" value="RmlC-like cupins"/>
    <property type="match status" value="1"/>
</dbReference>
<sequence length="132" mass="14944">MRNVEQPTSSVTVLQEQQPDIPDEARVMTILVELPPGNPGAPPHRHPGPVFGYMIEGEMLFEMEGEPERVIRAGEAFWETGGDPIHYKGANNLTDQWTRFVVHALCPPGEHFLKLVPEEELKQRESRRAPRP</sequence>
<dbReference type="InterPro" id="IPR014710">
    <property type="entry name" value="RmlC-like_jellyroll"/>
</dbReference>
<protein>
    <submittedName>
        <fullName evidence="2">Cupin domain-containing protein</fullName>
    </submittedName>
</protein>
<keyword evidence="3" id="KW-1185">Reference proteome</keyword>
<dbReference type="Gene3D" id="2.60.120.10">
    <property type="entry name" value="Jelly Rolls"/>
    <property type="match status" value="1"/>
</dbReference>
<dbReference type="Pfam" id="PF07883">
    <property type="entry name" value="Cupin_2"/>
    <property type="match status" value="1"/>
</dbReference>
<gene>
    <name evidence="2" type="ORF">EBO15_34270</name>
</gene>
<comment type="caution">
    <text evidence="2">The sequence shown here is derived from an EMBL/GenBank/DDBJ whole genome shotgun (WGS) entry which is preliminary data.</text>
</comment>
<dbReference type="OrthoDB" id="4270834at2"/>
<feature type="domain" description="Cupin type-2" evidence="1">
    <location>
        <begin position="31"/>
        <end position="84"/>
    </location>
</feature>
<dbReference type="PANTHER" id="PTHR38599:SF1">
    <property type="entry name" value="CUPIN DOMAIN PROTEIN (AFU_ORTHOLOGUE AFUA_3G13620)"/>
    <property type="match status" value="1"/>
</dbReference>
<accession>A0A3M2LKV5</accession>
<evidence type="ECO:0000313" key="2">
    <source>
        <dbReference type="EMBL" id="RMI38011.1"/>
    </source>
</evidence>
<dbReference type="PANTHER" id="PTHR38599">
    <property type="entry name" value="CUPIN DOMAIN PROTEIN (AFU_ORTHOLOGUE AFUA_3G13620)"/>
    <property type="match status" value="1"/>
</dbReference>
<organism evidence="2 3">
    <name type="scientific">Actinomadura harenae</name>
    <dbReference type="NCBI Taxonomy" id="2483351"/>
    <lineage>
        <taxon>Bacteria</taxon>
        <taxon>Bacillati</taxon>
        <taxon>Actinomycetota</taxon>
        <taxon>Actinomycetes</taxon>
        <taxon>Streptosporangiales</taxon>
        <taxon>Thermomonosporaceae</taxon>
        <taxon>Actinomadura</taxon>
    </lineage>
</organism>
<name>A0A3M2LKV5_9ACTN</name>
<reference evidence="2 3" key="1">
    <citation type="submission" date="2018-10" db="EMBL/GenBank/DDBJ databases">
        <title>Isolation from soil.</title>
        <authorList>
            <person name="Hu J."/>
        </authorList>
    </citation>
    <scope>NUCLEOTIDE SEQUENCE [LARGE SCALE GENOMIC DNA]</scope>
    <source>
        <strain evidence="2 3">NEAU-Ht49</strain>
    </source>
</reference>
<evidence type="ECO:0000313" key="3">
    <source>
        <dbReference type="Proteomes" id="UP000282674"/>
    </source>
</evidence>
<dbReference type="InterPro" id="IPR013096">
    <property type="entry name" value="Cupin_2"/>
</dbReference>
<dbReference type="Proteomes" id="UP000282674">
    <property type="component" value="Unassembled WGS sequence"/>
</dbReference>
<proteinExistence type="predicted"/>
<dbReference type="RefSeq" id="WP_122198624.1">
    <property type="nucleotide sequence ID" value="NZ_JBHSKC010000021.1"/>
</dbReference>